<name>A0A449I4L4_9BACE</name>
<dbReference type="Proteomes" id="UP000396835">
    <property type="component" value="Unassembled WGS sequence"/>
</dbReference>
<protein>
    <submittedName>
        <fullName evidence="1">Uncharacterized protein</fullName>
    </submittedName>
</protein>
<dbReference type="AlphaFoldDB" id="A0A449I4L4"/>
<proteinExistence type="predicted"/>
<organism evidence="1 2">
    <name type="scientific">Prevotella heparinolytica</name>
    <dbReference type="NCBI Taxonomy" id="28113"/>
    <lineage>
        <taxon>Bacteria</taxon>
        <taxon>Pseudomonadati</taxon>
        <taxon>Bacteroidota</taxon>
        <taxon>Bacteroidia</taxon>
        <taxon>Bacteroidales</taxon>
        <taxon>Bacteroidaceae</taxon>
        <taxon>Bacteroides</taxon>
    </lineage>
</organism>
<dbReference type="EMBL" id="CAACYH010000004">
    <property type="protein sequence ID" value="VFB14371.1"/>
    <property type="molecule type" value="Genomic_DNA"/>
</dbReference>
<reference evidence="1 2" key="1">
    <citation type="submission" date="2019-02" db="EMBL/GenBank/DDBJ databases">
        <authorList>
            <consortium name="Pathogen Informatics"/>
        </authorList>
    </citation>
    <scope>NUCLEOTIDE SEQUENCE [LARGE SCALE GENOMIC DNA]</scope>
    <source>
        <strain evidence="1 2">3012STDY7078512</strain>
    </source>
</reference>
<dbReference type="OrthoDB" id="1049080at2"/>
<dbReference type="RefSeq" id="WP_131752376.1">
    <property type="nucleotide sequence ID" value="NZ_CAACYH010000004.1"/>
</dbReference>
<sequence length="676" mass="76598">MNYGLIYTIPFATLDNSDCIVEIEKKGYTGVSTELTGGASPFVVDIADDEFAYTPLRFSTATINVVGGDYLQELFSTAYQQYRVTLKKNGNITWCGFVKPELYTQDYSSEIFTLELECISAMSTLEFIDYTQSEESGRKFVSLWDLIKKCIDSSSSQYNAVYFPQVYGKDASDVVGGNILKEMTVSEQNFFDEDNKPMKLKEVLEEVCKFLHWTCADWCGSLYFVDIDHKGNYSRYPSDLSQKLGEESIHVKSVQDIGFAGSEHALDVLPGYNKVVVRCSNYPVGELLPEEKYDNLKELLTIDNVTEDKKKACRSIYLSPDRWNCRLFKGENTIDNNELDLFKDEAPSLDGAMLMKYCVYEQEKNDKGDWIPKITDYSFTNVIRLRYPLFRTSLEFRPGWYKILSFKGASATYADGAIGISGTVKVIKNNDMLPWGNSAAGYGKNLLGCQIRIGNKYYGNRFGDKMMGFDWTDDPDCFTQLSLDSWNNDGSLDWVTIPNDKTLDMPYTGLKGFIIPINREISGEFEFSLLSYGRTSSNSSGDMSGELIKDFSVKYQREDRGSKSNNNSDRIYENVINGSYINELDEIETKISSYNDDGACYSKVILNDGYLTNNLYSSIELDTIRPEELLIRRIIHRYSAPQIKLTQVIKATSDLTPISVLSDRFTLLSAKTFSSV</sequence>
<evidence type="ECO:0000313" key="1">
    <source>
        <dbReference type="EMBL" id="VFB14371.1"/>
    </source>
</evidence>
<evidence type="ECO:0000313" key="2">
    <source>
        <dbReference type="Proteomes" id="UP000396835"/>
    </source>
</evidence>
<gene>
    <name evidence="1" type="ORF">NCTC7812_01923</name>
</gene>
<accession>A0A449I4L4</accession>